<keyword evidence="1" id="KW-0812">Transmembrane</keyword>
<keyword evidence="1" id="KW-1133">Transmembrane helix</keyword>
<keyword evidence="3" id="KW-1185">Reference proteome</keyword>
<gene>
    <name evidence="2" type="ORF">DAPPUDRAFT_257547</name>
</gene>
<evidence type="ECO:0000313" key="2">
    <source>
        <dbReference type="EMBL" id="EFX70116.1"/>
    </source>
</evidence>
<feature type="transmembrane region" description="Helical" evidence="1">
    <location>
        <begin position="185"/>
        <end position="206"/>
    </location>
</feature>
<feature type="transmembrane region" description="Helical" evidence="1">
    <location>
        <begin position="218"/>
        <end position="238"/>
    </location>
</feature>
<proteinExistence type="predicted"/>
<evidence type="ECO:0000256" key="1">
    <source>
        <dbReference type="SAM" id="Phobius"/>
    </source>
</evidence>
<dbReference type="InParanoid" id="E9HDT4"/>
<reference evidence="2 3" key="1">
    <citation type="journal article" date="2011" name="Science">
        <title>The ecoresponsive genome of Daphnia pulex.</title>
        <authorList>
            <person name="Colbourne J.K."/>
            <person name="Pfrender M.E."/>
            <person name="Gilbert D."/>
            <person name="Thomas W.K."/>
            <person name="Tucker A."/>
            <person name="Oakley T.H."/>
            <person name="Tokishita S."/>
            <person name="Aerts A."/>
            <person name="Arnold G.J."/>
            <person name="Basu M.K."/>
            <person name="Bauer D.J."/>
            <person name="Caceres C.E."/>
            <person name="Carmel L."/>
            <person name="Casola C."/>
            <person name="Choi J.H."/>
            <person name="Detter J.C."/>
            <person name="Dong Q."/>
            <person name="Dusheyko S."/>
            <person name="Eads B.D."/>
            <person name="Frohlich T."/>
            <person name="Geiler-Samerotte K.A."/>
            <person name="Gerlach D."/>
            <person name="Hatcher P."/>
            <person name="Jogdeo S."/>
            <person name="Krijgsveld J."/>
            <person name="Kriventseva E.V."/>
            <person name="Kultz D."/>
            <person name="Laforsch C."/>
            <person name="Lindquist E."/>
            <person name="Lopez J."/>
            <person name="Manak J.R."/>
            <person name="Muller J."/>
            <person name="Pangilinan J."/>
            <person name="Patwardhan R.P."/>
            <person name="Pitluck S."/>
            <person name="Pritham E.J."/>
            <person name="Rechtsteiner A."/>
            <person name="Rho M."/>
            <person name="Rogozin I.B."/>
            <person name="Sakarya O."/>
            <person name="Salamov A."/>
            <person name="Schaack S."/>
            <person name="Shapiro H."/>
            <person name="Shiga Y."/>
            <person name="Skalitzky C."/>
            <person name="Smith Z."/>
            <person name="Souvorov A."/>
            <person name="Sung W."/>
            <person name="Tang Z."/>
            <person name="Tsuchiya D."/>
            <person name="Tu H."/>
            <person name="Vos H."/>
            <person name="Wang M."/>
            <person name="Wolf Y.I."/>
            <person name="Yamagata H."/>
            <person name="Yamada T."/>
            <person name="Ye Y."/>
            <person name="Shaw J.R."/>
            <person name="Andrews J."/>
            <person name="Crease T.J."/>
            <person name="Tang H."/>
            <person name="Lucas S.M."/>
            <person name="Robertson H.M."/>
            <person name="Bork P."/>
            <person name="Koonin E.V."/>
            <person name="Zdobnov E.M."/>
            <person name="Grigoriev I.V."/>
            <person name="Lynch M."/>
            <person name="Boore J.L."/>
        </authorList>
    </citation>
    <scope>NUCLEOTIDE SEQUENCE [LARGE SCALE GENOMIC DNA]</scope>
</reference>
<dbReference type="EMBL" id="GL732625">
    <property type="protein sequence ID" value="EFX70116.1"/>
    <property type="molecule type" value="Genomic_DNA"/>
</dbReference>
<sequence>MIDLIPVSNYIAPQIALFGAWFGDPAKDPEVLYKNLRLYGKACSPLIRLCDFPLHQIYLATSASDSTGTTEHWWQLGRCQFGLTQRIGHSDWKFHAGHNWCRPAAAESHLGSSAPPRHLQRQFGAQAEPFFDAVGFRHLSIRSSIGQRRYSGSAALHFLFDALRINQSRLYPYSDTIKDAQLEAAIYKILPLVAVLVSFIGVSLCVPRHAHDFRFSWLYALCFDCQAITLATIIYKYYIEYRG</sequence>
<dbReference type="AlphaFoldDB" id="E9HDT4"/>
<dbReference type="Proteomes" id="UP000000305">
    <property type="component" value="Unassembled WGS sequence"/>
</dbReference>
<protein>
    <submittedName>
        <fullName evidence="2">Uncharacterized protein</fullName>
    </submittedName>
</protein>
<keyword evidence="1" id="KW-0472">Membrane</keyword>
<name>E9HDT4_DAPPU</name>
<organism evidence="2 3">
    <name type="scientific">Daphnia pulex</name>
    <name type="common">Water flea</name>
    <dbReference type="NCBI Taxonomy" id="6669"/>
    <lineage>
        <taxon>Eukaryota</taxon>
        <taxon>Metazoa</taxon>
        <taxon>Ecdysozoa</taxon>
        <taxon>Arthropoda</taxon>
        <taxon>Crustacea</taxon>
        <taxon>Branchiopoda</taxon>
        <taxon>Diplostraca</taxon>
        <taxon>Cladocera</taxon>
        <taxon>Anomopoda</taxon>
        <taxon>Daphniidae</taxon>
        <taxon>Daphnia</taxon>
    </lineage>
</organism>
<accession>E9HDT4</accession>
<dbReference type="HOGENOM" id="CLU_1143534_0_0_1"/>
<dbReference type="KEGG" id="dpx:DAPPUDRAFT_257547"/>
<evidence type="ECO:0000313" key="3">
    <source>
        <dbReference type="Proteomes" id="UP000000305"/>
    </source>
</evidence>